<dbReference type="InterPro" id="IPR028889">
    <property type="entry name" value="USP"/>
</dbReference>
<dbReference type="GO" id="GO:0016579">
    <property type="term" value="P:protein deubiquitination"/>
    <property type="evidence" value="ECO:0007669"/>
    <property type="project" value="InterPro"/>
</dbReference>
<dbReference type="PANTHER" id="PTHR24006">
    <property type="entry name" value="UBIQUITIN CARBOXYL-TERMINAL HYDROLASE"/>
    <property type="match status" value="1"/>
</dbReference>
<proteinExistence type="inferred from homology"/>
<dbReference type="SUPFAM" id="SSF54001">
    <property type="entry name" value="Cysteine proteinases"/>
    <property type="match status" value="1"/>
</dbReference>
<feature type="compositionally biased region" description="Basic and acidic residues" evidence="2">
    <location>
        <begin position="1"/>
        <end position="13"/>
    </location>
</feature>
<dbReference type="GO" id="GO:0004843">
    <property type="term" value="F:cysteine-type deubiquitinase activity"/>
    <property type="evidence" value="ECO:0007669"/>
    <property type="project" value="InterPro"/>
</dbReference>
<evidence type="ECO:0000256" key="1">
    <source>
        <dbReference type="ARBA" id="ARBA00009085"/>
    </source>
</evidence>
<name>A0AAN9A094_HALRR</name>
<comment type="caution">
    <text evidence="4">The sequence shown here is derived from an EMBL/GenBank/DDBJ whole genome shotgun (WGS) entry which is preliminary data.</text>
</comment>
<dbReference type="InterPro" id="IPR050164">
    <property type="entry name" value="Peptidase_C19"/>
</dbReference>
<dbReference type="Proteomes" id="UP001381693">
    <property type="component" value="Unassembled WGS sequence"/>
</dbReference>
<sequence length="149" mass="16575">MNSSAKEKVRPIDQPRTSGQPVGLQNTANTCWINSALQALFHLPMFRNAINCVDGFLDEDSLSSMVYLLQAMFIEMDTHANKAIACSPGSVFEKLALFATREIMGKDADHEVLKCVSEFLENTIDVLIADPRLEAEFSQLFSISMMRIA</sequence>
<dbReference type="AlphaFoldDB" id="A0AAN9A094"/>
<protein>
    <recommendedName>
        <fullName evidence="3">USP domain-containing protein</fullName>
    </recommendedName>
</protein>
<comment type="similarity">
    <text evidence="1">Belongs to the peptidase C19 family.</text>
</comment>
<evidence type="ECO:0000256" key="2">
    <source>
        <dbReference type="SAM" id="MobiDB-lite"/>
    </source>
</evidence>
<accession>A0AAN9A094</accession>
<feature type="non-terminal residue" evidence="4">
    <location>
        <position position="149"/>
    </location>
</feature>
<dbReference type="EMBL" id="JAXCGZ010018193">
    <property type="protein sequence ID" value="KAK7067495.1"/>
    <property type="molecule type" value="Genomic_DNA"/>
</dbReference>
<feature type="region of interest" description="Disordered" evidence="2">
    <location>
        <begin position="1"/>
        <end position="20"/>
    </location>
</feature>
<feature type="domain" description="USP" evidence="3">
    <location>
        <begin position="22"/>
        <end position="149"/>
    </location>
</feature>
<dbReference type="PROSITE" id="PS50235">
    <property type="entry name" value="USP_3"/>
    <property type="match status" value="1"/>
</dbReference>
<organism evidence="4 5">
    <name type="scientific">Halocaridina rubra</name>
    <name type="common">Hawaiian red shrimp</name>
    <dbReference type="NCBI Taxonomy" id="373956"/>
    <lineage>
        <taxon>Eukaryota</taxon>
        <taxon>Metazoa</taxon>
        <taxon>Ecdysozoa</taxon>
        <taxon>Arthropoda</taxon>
        <taxon>Crustacea</taxon>
        <taxon>Multicrustacea</taxon>
        <taxon>Malacostraca</taxon>
        <taxon>Eumalacostraca</taxon>
        <taxon>Eucarida</taxon>
        <taxon>Decapoda</taxon>
        <taxon>Pleocyemata</taxon>
        <taxon>Caridea</taxon>
        <taxon>Atyoidea</taxon>
        <taxon>Atyidae</taxon>
        <taxon>Halocaridina</taxon>
    </lineage>
</organism>
<dbReference type="PROSITE" id="PS00972">
    <property type="entry name" value="USP_1"/>
    <property type="match status" value="1"/>
</dbReference>
<dbReference type="InterPro" id="IPR001394">
    <property type="entry name" value="Peptidase_C19_UCH"/>
</dbReference>
<dbReference type="InterPro" id="IPR018200">
    <property type="entry name" value="USP_CS"/>
</dbReference>
<dbReference type="InterPro" id="IPR038765">
    <property type="entry name" value="Papain-like_cys_pep_sf"/>
</dbReference>
<dbReference type="Gene3D" id="3.90.70.10">
    <property type="entry name" value="Cysteine proteinases"/>
    <property type="match status" value="1"/>
</dbReference>
<gene>
    <name evidence="4" type="ORF">SK128_014313</name>
</gene>
<evidence type="ECO:0000313" key="5">
    <source>
        <dbReference type="Proteomes" id="UP001381693"/>
    </source>
</evidence>
<keyword evidence="5" id="KW-1185">Reference proteome</keyword>
<reference evidence="4 5" key="1">
    <citation type="submission" date="2023-11" db="EMBL/GenBank/DDBJ databases">
        <title>Halocaridina rubra genome assembly.</title>
        <authorList>
            <person name="Smith C."/>
        </authorList>
    </citation>
    <scope>NUCLEOTIDE SEQUENCE [LARGE SCALE GENOMIC DNA]</scope>
    <source>
        <strain evidence="4">EP-1</strain>
        <tissue evidence="4">Whole</tissue>
    </source>
</reference>
<evidence type="ECO:0000313" key="4">
    <source>
        <dbReference type="EMBL" id="KAK7067495.1"/>
    </source>
</evidence>
<dbReference type="Pfam" id="PF00443">
    <property type="entry name" value="UCH"/>
    <property type="match status" value="1"/>
</dbReference>
<evidence type="ECO:0000259" key="3">
    <source>
        <dbReference type="PROSITE" id="PS50235"/>
    </source>
</evidence>